<feature type="active site" evidence="5">
    <location>
        <position position="436"/>
    </location>
</feature>
<feature type="active site" description="Nucleophile" evidence="4">
    <location>
        <position position="436"/>
    </location>
</feature>
<proteinExistence type="inferred from homology"/>
<dbReference type="GO" id="GO:0070475">
    <property type="term" value="P:rRNA base methylation"/>
    <property type="evidence" value="ECO:0007669"/>
    <property type="project" value="TreeGrafter"/>
</dbReference>
<dbReference type="SUPFAM" id="SSF50249">
    <property type="entry name" value="Nucleic acid-binding proteins"/>
    <property type="match status" value="1"/>
</dbReference>
<evidence type="ECO:0000259" key="6">
    <source>
        <dbReference type="PROSITE" id="PS50926"/>
    </source>
</evidence>
<dbReference type="Proteomes" id="UP000199462">
    <property type="component" value="Unassembled WGS sequence"/>
</dbReference>
<keyword evidence="3 4" id="KW-0949">S-adenosyl-L-methionine</keyword>
<dbReference type="PANTHER" id="PTHR11061:SF30">
    <property type="entry name" value="TRNA (URACIL(54)-C(5))-METHYLTRANSFERASE"/>
    <property type="match status" value="1"/>
</dbReference>
<name>A0A1I6JR77_9FLAO</name>
<dbReference type="Gene3D" id="2.40.50.140">
    <property type="entry name" value="Nucleic acid-binding proteins"/>
    <property type="match status" value="1"/>
</dbReference>
<dbReference type="STRING" id="440514.SAMN04488010_2833"/>
<dbReference type="PANTHER" id="PTHR11061">
    <property type="entry name" value="RNA M5U METHYLTRANSFERASE"/>
    <property type="match status" value="1"/>
</dbReference>
<dbReference type="PROSITE" id="PS51687">
    <property type="entry name" value="SAM_MT_RNA_M5U"/>
    <property type="match status" value="1"/>
</dbReference>
<gene>
    <name evidence="7" type="ORF">SAMN04488010_2833</name>
</gene>
<dbReference type="InterPro" id="IPR012340">
    <property type="entry name" value="NA-bd_OB-fold"/>
</dbReference>
<evidence type="ECO:0000256" key="4">
    <source>
        <dbReference type="PROSITE-ProRule" id="PRU01024"/>
    </source>
</evidence>
<dbReference type="SUPFAM" id="SSF53335">
    <property type="entry name" value="S-adenosyl-L-methionine-dependent methyltransferases"/>
    <property type="match status" value="1"/>
</dbReference>
<evidence type="ECO:0000313" key="7">
    <source>
        <dbReference type="EMBL" id="SFR81020.1"/>
    </source>
</evidence>
<dbReference type="Pfam" id="PF01938">
    <property type="entry name" value="TRAM"/>
    <property type="match status" value="1"/>
</dbReference>
<dbReference type="InterPro" id="IPR029063">
    <property type="entry name" value="SAM-dependent_MTases_sf"/>
</dbReference>
<dbReference type="EMBL" id="FOYX01000003">
    <property type="protein sequence ID" value="SFR81020.1"/>
    <property type="molecule type" value="Genomic_DNA"/>
</dbReference>
<dbReference type="InterPro" id="IPR030390">
    <property type="entry name" value="MeTrfase_TrmA_AS"/>
</dbReference>
<reference evidence="8" key="1">
    <citation type="submission" date="2016-10" db="EMBL/GenBank/DDBJ databases">
        <authorList>
            <person name="Varghese N."/>
            <person name="Submissions S."/>
        </authorList>
    </citation>
    <scope>NUCLEOTIDE SEQUENCE [LARGE SCALE GENOMIC DNA]</scope>
    <source>
        <strain evidence="8">DSM 19891</strain>
    </source>
</reference>
<dbReference type="Gene3D" id="3.40.50.150">
    <property type="entry name" value="Vaccinia Virus protein VP39"/>
    <property type="match status" value="1"/>
</dbReference>
<feature type="binding site" evidence="4">
    <location>
        <position position="339"/>
    </location>
    <ligand>
        <name>S-adenosyl-L-methionine</name>
        <dbReference type="ChEBI" id="CHEBI:59789"/>
    </ligand>
</feature>
<dbReference type="NCBIfam" id="TIGR00479">
    <property type="entry name" value="rumA"/>
    <property type="match status" value="1"/>
</dbReference>
<dbReference type="PROSITE" id="PS01230">
    <property type="entry name" value="TRMA_1"/>
    <property type="match status" value="1"/>
</dbReference>
<keyword evidence="1 4" id="KW-0489">Methyltransferase</keyword>
<feature type="binding site" evidence="4">
    <location>
        <position position="310"/>
    </location>
    <ligand>
        <name>S-adenosyl-L-methionine</name>
        <dbReference type="ChEBI" id="CHEBI:59789"/>
    </ligand>
</feature>
<evidence type="ECO:0000256" key="3">
    <source>
        <dbReference type="ARBA" id="ARBA00022691"/>
    </source>
</evidence>
<evidence type="ECO:0000256" key="2">
    <source>
        <dbReference type="ARBA" id="ARBA00022679"/>
    </source>
</evidence>
<evidence type="ECO:0000256" key="5">
    <source>
        <dbReference type="PROSITE-ProRule" id="PRU10015"/>
    </source>
</evidence>
<organism evidence="7 8">
    <name type="scientific">Maribacter stanieri</name>
    <dbReference type="NCBI Taxonomy" id="440514"/>
    <lineage>
        <taxon>Bacteria</taxon>
        <taxon>Pseudomonadati</taxon>
        <taxon>Bacteroidota</taxon>
        <taxon>Flavobacteriia</taxon>
        <taxon>Flavobacteriales</taxon>
        <taxon>Flavobacteriaceae</taxon>
        <taxon>Maribacter</taxon>
    </lineage>
</organism>
<keyword evidence="8" id="KW-1185">Reference proteome</keyword>
<keyword evidence="2 4" id="KW-0808">Transferase</keyword>
<dbReference type="InterPro" id="IPR002792">
    <property type="entry name" value="TRAM_dom"/>
</dbReference>
<accession>A0A1I6JR77</accession>
<dbReference type="GO" id="GO:0070041">
    <property type="term" value="F:rRNA (uridine-C5-)-methyltransferase activity"/>
    <property type="evidence" value="ECO:0007669"/>
    <property type="project" value="TreeGrafter"/>
</dbReference>
<dbReference type="Gene3D" id="2.40.50.1070">
    <property type="match status" value="1"/>
</dbReference>
<dbReference type="AlphaFoldDB" id="A0A1I6JR77"/>
<dbReference type="InterPro" id="IPR030391">
    <property type="entry name" value="MeTrfase_TrmA_CS"/>
</dbReference>
<dbReference type="Pfam" id="PF05958">
    <property type="entry name" value="tRNA_U5-meth_tr"/>
    <property type="match status" value="1"/>
</dbReference>
<dbReference type="InterPro" id="IPR010280">
    <property type="entry name" value="U5_MeTrfase_fam"/>
</dbReference>
<dbReference type="FunFam" id="3.40.50.150:FF:000009">
    <property type="entry name" value="23S rRNA (Uracil(1939)-C(5))-methyltransferase RlmD"/>
    <property type="match status" value="1"/>
</dbReference>
<protein>
    <submittedName>
        <fullName evidence="7">23S rRNA m(5)U-1939 methyltransferase</fullName>
    </submittedName>
</protein>
<dbReference type="PROSITE" id="PS50926">
    <property type="entry name" value="TRAM"/>
    <property type="match status" value="1"/>
</dbReference>
<comment type="similarity">
    <text evidence="4">Belongs to the class I-like SAM-binding methyltransferase superfamily. RNA M5U methyltransferase family.</text>
</comment>
<evidence type="ECO:0000256" key="1">
    <source>
        <dbReference type="ARBA" id="ARBA00022603"/>
    </source>
</evidence>
<dbReference type="PROSITE" id="PS01231">
    <property type="entry name" value="TRMA_2"/>
    <property type="match status" value="1"/>
</dbReference>
<feature type="binding site" evidence="4">
    <location>
        <position position="409"/>
    </location>
    <ligand>
        <name>S-adenosyl-L-methionine</name>
        <dbReference type="ChEBI" id="CHEBI:59789"/>
    </ligand>
</feature>
<dbReference type="CDD" id="cd02440">
    <property type="entry name" value="AdoMet_MTases"/>
    <property type="match status" value="1"/>
</dbReference>
<feature type="binding site" evidence="4">
    <location>
        <position position="360"/>
    </location>
    <ligand>
        <name>S-adenosyl-L-methionine</name>
        <dbReference type="ChEBI" id="CHEBI:59789"/>
    </ligand>
</feature>
<feature type="domain" description="TRAM" evidence="6">
    <location>
        <begin position="11"/>
        <end position="72"/>
    </location>
</feature>
<sequence>MQTDAYFCAMRKKTKRLVFENVTVTDAAAKGKTIGKAPDGRVIFLTNTVPGDVVDVQTTKKRKAYFEGIATTFHSLSDKRVEPVCQHFNVCGGCKWQDMGYEHQLFYKQKEVENNLKRIGHLDLPELTPILGSEKQYFYRNKMEFSFSDSRWLTLDEIKSDNQIEDKNALGFHIPGMWDKILDIEKCHLQKDPSNAIRLETKKFATANGLTFFNPRNQHGMLRTLMIRTTSTGEIMVLVQFFENDKEKRELLLNHLSTTFPEITSLLYVINPKQNDTIYDQEIICFAGRDHIFEEMEGLKFKINAKSFYQTNSEQAYELYKITRNFADLKGDELVYDLYTGTGTIAQFVSKKAKKVVGIESVPEAILDAKANAVRNNIENVDFFVGDMKNVFNEQFITQNGVPDVIITDPPRDGMHKDVVQQILNIAPKKVVYVSCNSATQARDLELMKEMYTINKVQPVDMFPQTHHVENVVLLEKKV</sequence>
<evidence type="ECO:0000313" key="8">
    <source>
        <dbReference type="Proteomes" id="UP000199462"/>
    </source>
</evidence>